<proteinExistence type="predicted"/>
<evidence type="ECO:0000313" key="2">
    <source>
        <dbReference type="Proteomes" id="UP000027138"/>
    </source>
</evidence>
<sequence length="187" mass="21844">MARTGGSNRTENRRFLPVPIGLWNRWFAVPIILEPKISDSDRFRFPPVPVQIQFEPPVLVLGTVIWSPLVLGFGDYMLSAWRKFPFVIDLKPVIQFQFRIIFSKKTKMEKLKEILKQAEEFWAILKMKMAARRALRCIPQKPEWVFSYSMLDKFARVLAIAISQHVDPEFRNADLKLKLKLVLLISS</sequence>
<dbReference type="EMBL" id="KK914317">
    <property type="protein sequence ID" value="KDP41727.1"/>
    <property type="molecule type" value="Genomic_DNA"/>
</dbReference>
<dbReference type="Proteomes" id="UP000027138">
    <property type="component" value="Unassembled WGS sequence"/>
</dbReference>
<evidence type="ECO:0000313" key="1">
    <source>
        <dbReference type="EMBL" id="KDP41727.1"/>
    </source>
</evidence>
<gene>
    <name evidence="1" type="ORF">JCGZ_26745</name>
</gene>
<reference evidence="1 2" key="1">
    <citation type="journal article" date="2014" name="PLoS ONE">
        <title>Global Analysis of Gene Expression Profiles in Physic Nut (Jatropha curcas L.) Seedlings Exposed to Salt Stress.</title>
        <authorList>
            <person name="Zhang L."/>
            <person name="Zhang C."/>
            <person name="Wu P."/>
            <person name="Chen Y."/>
            <person name="Li M."/>
            <person name="Jiang H."/>
            <person name="Wu G."/>
        </authorList>
    </citation>
    <scope>NUCLEOTIDE SEQUENCE [LARGE SCALE GENOMIC DNA]</scope>
    <source>
        <strain evidence="2">cv. GZQX0401</strain>
        <tissue evidence="1">Young leaves</tissue>
    </source>
</reference>
<name>A0A067L006_JATCU</name>
<keyword evidence="2" id="KW-1185">Reference proteome</keyword>
<organism evidence="1 2">
    <name type="scientific">Jatropha curcas</name>
    <name type="common">Barbados nut</name>
    <dbReference type="NCBI Taxonomy" id="180498"/>
    <lineage>
        <taxon>Eukaryota</taxon>
        <taxon>Viridiplantae</taxon>
        <taxon>Streptophyta</taxon>
        <taxon>Embryophyta</taxon>
        <taxon>Tracheophyta</taxon>
        <taxon>Spermatophyta</taxon>
        <taxon>Magnoliopsida</taxon>
        <taxon>eudicotyledons</taxon>
        <taxon>Gunneridae</taxon>
        <taxon>Pentapetalae</taxon>
        <taxon>rosids</taxon>
        <taxon>fabids</taxon>
        <taxon>Malpighiales</taxon>
        <taxon>Euphorbiaceae</taxon>
        <taxon>Crotonoideae</taxon>
        <taxon>Jatropheae</taxon>
        <taxon>Jatropha</taxon>
    </lineage>
</organism>
<protein>
    <submittedName>
        <fullName evidence="1">Uncharacterized protein</fullName>
    </submittedName>
</protein>
<accession>A0A067L006</accession>
<dbReference type="AlphaFoldDB" id="A0A067L006"/>
<dbReference type="STRING" id="180498.A0A067L006"/>